<reference evidence="5 6" key="1">
    <citation type="submission" date="2015-11" db="EMBL/GenBank/DDBJ databases">
        <title>Genomic analysis of 38 Legionella species identifies large and diverse effector repertoires.</title>
        <authorList>
            <person name="Burstein D."/>
            <person name="Amaro F."/>
            <person name="Zusman T."/>
            <person name="Lifshitz Z."/>
            <person name="Cohen O."/>
            <person name="Gilbert J.A."/>
            <person name="Pupko T."/>
            <person name="Shuman H.A."/>
            <person name="Segal G."/>
        </authorList>
    </citation>
    <scope>NUCLEOTIDE SEQUENCE [LARGE SCALE GENOMIC DNA]</scope>
    <source>
        <strain evidence="5 6">ATCC 700990</strain>
    </source>
</reference>
<dbReference type="AlphaFoldDB" id="A0A0W0SLN4"/>
<dbReference type="Gene3D" id="2.40.160.20">
    <property type="match status" value="1"/>
</dbReference>
<feature type="chain" id="PRO_5006912149" evidence="3">
    <location>
        <begin position="25"/>
        <end position="221"/>
    </location>
</feature>
<evidence type="ECO:0000256" key="3">
    <source>
        <dbReference type="SAM" id="SignalP"/>
    </source>
</evidence>
<evidence type="ECO:0000256" key="1">
    <source>
        <dbReference type="ARBA" id="ARBA00005710"/>
    </source>
</evidence>
<keyword evidence="2" id="KW-0406">Ion transport</keyword>
<keyword evidence="2" id="KW-0626">Porin</keyword>
<keyword evidence="5" id="KW-0472">Membrane</keyword>
<dbReference type="SUPFAM" id="SSF56925">
    <property type="entry name" value="OMPA-like"/>
    <property type="match status" value="1"/>
</dbReference>
<dbReference type="Pfam" id="PF01389">
    <property type="entry name" value="OmpA_membrane"/>
    <property type="match status" value="1"/>
</dbReference>
<dbReference type="InterPro" id="IPR000498">
    <property type="entry name" value="OmpA-like_TM_dom"/>
</dbReference>
<evidence type="ECO:0000313" key="6">
    <source>
        <dbReference type="Proteomes" id="UP000054736"/>
    </source>
</evidence>
<name>A0A0W0SLN4_9GAMM</name>
<protein>
    <submittedName>
        <fullName evidence="5">OmpA-like transmembrane domain protein</fullName>
    </submittedName>
</protein>
<keyword evidence="3" id="KW-0732">Signal</keyword>
<comment type="similarity">
    <text evidence="1">Belongs to the outer membrane OOP (TC 1.B.6) superfamily. OmpA family.</text>
</comment>
<organism evidence="5 6">
    <name type="scientific">Legionella drozanskii LLAP-1</name>
    <dbReference type="NCBI Taxonomy" id="1212489"/>
    <lineage>
        <taxon>Bacteria</taxon>
        <taxon>Pseudomonadati</taxon>
        <taxon>Pseudomonadota</taxon>
        <taxon>Gammaproteobacteria</taxon>
        <taxon>Legionellales</taxon>
        <taxon>Legionellaceae</taxon>
        <taxon>Legionella</taxon>
    </lineage>
</organism>
<evidence type="ECO:0000313" key="5">
    <source>
        <dbReference type="EMBL" id="KTC84264.1"/>
    </source>
</evidence>
<dbReference type="STRING" id="1212489.Ldro_3070"/>
<comment type="caution">
    <text evidence="5">The sequence shown here is derived from an EMBL/GenBank/DDBJ whole genome shotgun (WGS) entry which is preliminary data.</text>
</comment>
<proteinExistence type="inferred from homology"/>
<keyword evidence="6" id="KW-1185">Reference proteome</keyword>
<dbReference type="Proteomes" id="UP000054736">
    <property type="component" value="Unassembled WGS sequence"/>
</dbReference>
<accession>A0A0W0SLN4</accession>
<evidence type="ECO:0000256" key="2">
    <source>
        <dbReference type="ARBA" id="ARBA00023114"/>
    </source>
</evidence>
<keyword evidence="5" id="KW-0812">Transmembrane</keyword>
<gene>
    <name evidence="5" type="ORF">Ldro_3070</name>
</gene>
<dbReference type="GO" id="GO:0009279">
    <property type="term" value="C:cell outer membrane"/>
    <property type="evidence" value="ECO:0007669"/>
    <property type="project" value="InterPro"/>
</dbReference>
<dbReference type="GO" id="GO:0046930">
    <property type="term" value="C:pore complex"/>
    <property type="evidence" value="ECO:0007669"/>
    <property type="project" value="UniProtKB-KW"/>
</dbReference>
<evidence type="ECO:0000259" key="4">
    <source>
        <dbReference type="Pfam" id="PF01389"/>
    </source>
</evidence>
<feature type="signal peptide" evidence="3">
    <location>
        <begin position="1"/>
        <end position="24"/>
    </location>
</feature>
<dbReference type="EMBL" id="LNXY01000033">
    <property type="protein sequence ID" value="KTC84264.1"/>
    <property type="molecule type" value="Genomic_DNA"/>
</dbReference>
<keyword evidence="2" id="KW-0813">Transport</keyword>
<dbReference type="GO" id="GO:0015288">
    <property type="term" value="F:porin activity"/>
    <property type="evidence" value="ECO:0007669"/>
    <property type="project" value="UniProtKB-KW"/>
</dbReference>
<sequence length="221" mass="24419">MVIFKKLKFSSLLFLSLYPLFGYSGESQSVSFNRALYVGLLGGYGSTTWRGLVPTKENQNLALNLSTPIHVTEGGGVWGVLAGYEFIPAFALEASYMHFPKANVFFDPESLFSFNNNDIVTLRTKTETINLMGKIMLPILNSSFRVYSSAGIAGVNRTDLIEKAWRASPTFGVGVNYRLGSHIMAEIGGNYTAGYGESQLSPTDSYFPFLYSVTARLSYRF</sequence>
<feature type="domain" description="Outer membrane protein OmpA-like transmembrane" evidence="4">
    <location>
        <begin position="76"/>
        <end position="221"/>
    </location>
</feature>
<dbReference type="InterPro" id="IPR011250">
    <property type="entry name" value="OMP/PagP_B-barrel"/>
</dbReference>
<dbReference type="PATRIC" id="fig|1212489.4.peg.3250"/>